<name>A0AAD6VAR0_9AGAR</name>
<proteinExistence type="inferred from homology"/>
<dbReference type="InterPro" id="IPR000073">
    <property type="entry name" value="AB_hydrolase_1"/>
</dbReference>
<organism evidence="4 5">
    <name type="scientific">Mycena pura</name>
    <dbReference type="NCBI Taxonomy" id="153505"/>
    <lineage>
        <taxon>Eukaryota</taxon>
        <taxon>Fungi</taxon>
        <taxon>Dikarya</taxon>
        <taxon>Basidiomycota</taxon>
        <taxon>Agaricomycotina</taxon>
        <taxon>Agaricomycetes</taxon>
        <taxon>Agaricomycetidae</taxon>
        <taxon>Agaricales</taxon>
        <taxon>Marasmiineae</taxon>
        <taxon>Mycenaceae</taxon>
        <taxon>Mycena</taxon>
    </lineage>
</organism>
<protein>
    <submittedName>
        <fullName evidence="4">Alpha/beta-hydrolase</fullName>
    </submittedName>
</protein>
<evidence type="ECO:0000313" key="5">
    <source>
        <dbReference type="Proteomes" id="UP001219525"/>
    </source>
</evidence>
<dbReference type="PRINTS" id="PR00412">
    <property type="entry name" value="EPOXHYDRLASE"/>
</dbReference>
<accession>A0AAD6VAR0</accession>
<dbReference type="Pfam" id="PF00561">
    <property type="entry name" value="Abhydrolase_1"/>
    <property type="match status" value="1"/>
</dbReference>
<dbReference type="InterPro" id="IPR000639">
    <property type="entry name" value="Epox_hydrolase-like"/>
</dbReference>
<evidence type="ECO:0000313" key="4">
    <source>
        <dbReference type="EMBL" id="KAJ7207567.1"/>
    </source>
</evidence>
<gene>
    <name evidence="4" type="ORF">GGX14DRAFT_455739</name>
</gene>
<feature type="domain" description="AB hydrolase-1" evidence="3">
    <location>
        <begin position="29"/>
        <end position="318"/>
    </location>
</feature>
<comment type="caution">
    <text evidence="4">The sequence shown here is derived from an EMBL/GenBank/DDBJ whole genome shotgun (WGS) entry which is preliminary data.</text>
</comment>
<evidence type="ECO:0000256" key="2">
    <source>
        <dbReference type="ARBA" id="ARBA00038334"/>
    </source>
</evidence>
<comment type="similarity">
    <text evidence="2">Belongs to the AB hydrolase superfamily. Epoxide hydrolase family.</text>
</comment>
<evidence type="ECO:0000259" key="3">
    <source>
        <dbReference type="Pfam" id="PF00561"/>
    </source>
</evidence>
<dbReference type="SUPFAM" id="SSF53474">
    <property type="entry name" value="alpha/beta-Hydrolases"/>
    <property type="match status" value="1"/>
</dbReference>
<evidence type="ECO:0000256" key="1">
    <source>
        <dbReference type="ARBA" id="ARBA00022801"/>
    </source>
</evidence>
<keyword evidence="1" id="KW-0378">Hydrolase</keyword>
<dbReference type="Gene3D" id="3.40.50.1820">
    <property type="entry name" value="alpha/beta hydrolase"/>
    <property type="match status" value="1"/>
</dbReference>
<dbReference type="InterPro" id="IPR029058">
    <property type="entry name" value="AB_hydrolase_fold"/>
</dbReference>
<sequence length="335" mass="37216">MDQNSFKQTKTRRGFTYSYHFSAPVGDKPTLLFCHGFPTPAHVWNKVVAFFEPLGYGIVAPDLLGYGGTDKPTDPKFYIGSGHAQDVVDILDKENIGKVIALGHDWGSRVVSRIANYHSDRLIACAFIGTGYGPPASAMADPITLSAQIKEAMGYDVLAYMQYFIHPDTPVMLEKNFDSFFSLLFPVPTTAEQPEEIWKENMCVAGGAKAWIEANRTTALPPHISPEDKEYYRGALLGGGLTAPLCWYRVLVEKCNQEDDAKVPEKSHHLDKPVLSVAFTKDPICLPVFANTSHAQYIKPENLTNAEIDGDHWAVMSHASEVNKVLLRWIEDLKV</sequence>
<dbReference type="EMBL" id="JARJCW010000036">
    <property type="protein sequence ID" value="KAJ7207567.1"/>
    <property type="molecule type" value="Genomic_DNA"/>
</dbReference>
<dbReference type="Proteomes" id="UP001219525">
    <property type="component" value="Unassembled WGS sequence"/>
</dbReference>
<dbReference type="AlphaFoldDB" id="A0AAD6VAR0"/>
<dbReference type="GO" id="GO:0016787">
    <property type="term" value="F:hydrolase activity"/>
    <property type="evidence" value="ECO:0007669"/>
    <property type="project" value="UniProtKB-KW"/>
</dbReference>
<dbReference type="PANTHER" id="PTHR43329">
    <property type="entry name" value="EPOXIDE HYDROLASE"/>
    <property type="match status" value="1"/>
</dbReference>
<keyword evidence="5" id="KW-1185">Reference proteome</keyword>
<reference evidence="4" key="1">
    <citation type="submission" date="2023-03" db="EMBL/GenBank/DDBJ databases">
        <title>Massive genome expansion in bonnet fungi (Mycena s.s.) driven by repeated elements and novel gene families across ecological guilds.</title>
        <authorList>
            <consortium name="Lawrence Berkeley National Laboratory"/>
            <person name="Harder C.B."/>
            <person name="Miyauchi S."/>
            <person name="Viragh M."/>
            <person name="Kuo A."/>
            <person name="Thoen E."/>
            <person name="Andreopoulos B."/>
            <person name="Lu D."/>
            <person name="Skrede I."/>
            <person name="Drula E."/>
            <person name="Henrissat B."/>
            <person name="Morin E."/>
            <person name="Kohler A."/>
            <person name="Barry K."/>
            <person name="LaButti K."/>
            <person name="Morin E."/>
            <person name="Salamov A."/>
            <person name="Lipzen A."/>
            <person name="Mereny Z."/>
            <person name="Hegedus B."/>
            <person name="Baldrian P."/>
            <person name="Stursova M."/>
            <person name="Weitz H."/>
            <person name="Taylor A."/>
            <person name="Grigoriev I.V."/>
            <person name="Nagy L.G."/>
            <person name="Martin F."/>
            <person name="Kauserud H."/>
        </authorList>
    </citation>
    <scope>NUCLEOTIDE SEQUENCE</scope>
    <source>
        <strain evidence="4">9144</strain>
    </source>
</reference>